<comment type="caution">
    <text evidence="8">The sequence shown here is derived from an EMBL/GenBank/DDBJ whole genome shotgun (WGS) entry which is preliminary data.</text>
</comment>
<dbReference type="EMBL" id="JAERWL010000006">
    <property type="protein sequence ID" value="MBM9476172.1"/>
    <property type="molecule type" value="Genomic_DNA"/>
</dbReference>
<reference evidence="8" key="1">
    <citation type="submission" date="2021-01" db="EMBL/GenBank/DDBJ databases">
        <title>KCTC 19127 draft genome.</title>
        <authorList>
            <person name="An D."/>
        </authorList>
    </citation>
    <scope>NUCLEOTIDE SEQUENCE</scope>
    <source>
        <strain evidence="8">KCTC 19127</strain>
    </source>
</reference>
<proteinExistence type="inferred from homology"/>
<keyword evidence="4 6" id="KW-0472">Membrane</keyword>
<comment type="similarity">
    <text evidence="6">Belongs to the ABC-2 integral membrane protein family.</text>
</comment>
<dbReference type="InterPro" id="IPR013525">
    <property type="entry name" value="ABC2_TM"/>
</dbReference>
<comment type="subcellular location">
    <subcellularLocation>
        <location evidence="6">Cell membrane</location>
        <topology evidence="6">Multi-pass membrane protein</topology>
    </subcellularLocation>
    <subcellularLocation>
        <location evidence="1">Membrane</location>
        <topology evidence="1">Multi-pass membrane protein</topology>
    </subcellularLocation>
</comment>
<gene>
    <name evidence="8" type="ORF">JL107_06920</name>
</gene>
<evidence type="ECO:0000256" key="6">
    <source>
        <dbReference type="RuleBase" id="RU361157"/>
    </source>
</evidence>
<keyword evidence="5" id="KW-0046">Antibiotic resistance</keyword>
<feature type="domain" description="ABC transmembrane type-2" evidence="7">
    <location>
        <begin position="95"/>
        <end position="342"/>
    </location>
</feature>
<evidence type="ECO:0000256" key="2">
    <source>
        <dbReference type="ARBA" id="ARBA00022692"/>
    </source>
</evidence>
<organism evidence="8 9">
    <name type="scientific">Nakamurella flavida</name>
    <dbReference type="NCBI Taxonomy" id="363630"/>
    <lineage>
        <taxon>Bacteria</taxon>
        <taxon>Bacillati</taxon>
        <taxon>Actinomycetota</taxon>
        <taxon>Actinomycetes</taxon>
        <taxon>Nakamurellales</taxon>
        <taxon>Nakamurellaceae</taxon>
        <taxon>Nakamurella</taxon>
    </lineage>
</organism>
<keyword evidence="9" id="KW-1185">Reference proteome</keyword>
<accession>A0A938YMN2</accession>
<dbReference type="Pfam" id="PF12698">
    <property type="entry name" value="ABC2_membrane_3"/>
    <property type="match status" value="1"/>
</dbReference>
<dbReference type="Proteomes" id="UP000663801">
    <property type="component" value="Unassembled WGS sequence"/>
</dbReference>
<feature type="transmembrane region" description="Helical" evidence="6">
    <location>
        <begin position="227"/>
        <end position="250"/>
    </location>
</feature>
<dbReference type="PANTHER" id="PTHR43027:SF1">
    <property type="entry name" value="DOXORUBICIN RESISTANCE ABC TRANSPORTER PERMEASE PROTEIN DRRC-RELATED"/>
    <property type="match status" value="1"/>
</dbReference>
<dbReference type="InterPro" id="IPR052902">
    <property type="entry name" value="ABC-2_transporter"/>
</dbReference>
<name>A0A938YMN2_9ACTN</name>
<evidence type="ECO:0000259" key="7">
    <source>
        <dbReference type="PROSITE" id="PS51012"/>
    </source>
</evidence>
<evidence type="ECO:0000313" key="8">
    <source>
        <dbReference type="EMBL" id="MBM9476172.1"/>
    </source>
</evidence>
<evidence type="ECO:0000256" key="5">
    <source>
        <dbReference type="ARBA" id="ARBA00023251"/>
    </source>
</evidence>
<dbReference type="GO" id="GO:0140359">
    <property type="term" value="F:ABC-type transporter activity"/>
    <property type="evidence" value="ECO:0007669"/>
    <property type="project" value="InterPro"/>
</dbReference>
<keyword evidence="2 6" id="KW-0812">Transmembrane</keyword>
<feature type="transmembrane region" description="Helical" evidence="6">
    <location>
        <begin position="262"/>
        <end position="281"/>
    </location>
</feature>
<protein>
    <recommendedName>
        <fullName evidence="6">Transport permease protein</fullName>
    </recommendedName>
</protein>
<dbReference type="PRINTS" id="PR00164">
    <property type="entry name" value="ABC2TRNSPORT"/>
</dbReference>
<feature type="transmembrane region" description="Helical" evidence="6">
    <location>
        <begin position="317"/>
        <end position="339"/>
    </location>
</feature>
<dbReference type="PROSITE" id="PS51012">
    <property type="entry name" value="ABC_TM2"/>
    <property type="match status" value="1"/>
</dbReference>
<dbReference type="InterPro" id="IPR000412">
    <property type="entry name" value="ABC_2_transport"/>
</dbReference>
<dbReference type="InterPro" id="IPR047817">
    <property type="entry name" value="ABC2_TM_bact-type"/>
</dbReference>
<dbReference type="GO" id="GO:0046677">
    <property type="term" value="P:response to antibiotic"/>
    <property type="evidence" value="ECO:0007669"/>
    <property type="project" value="UniProtKB-KW"/>
</dbReference>
<evidence type="ECO:0000256" key="4">
    <source>
        <dbReference type="ARBA" id="ARBA00023136"/>
    </source>
</evidence>
<evidence type="ECO:0000256" key="1">
    <source>
        <dbReference type="ARBA" id="ARBA00004141"/>
    </source>
</evidence>
<keyword evidence="3 6" id="KW-1133">Transmembrane helix</keyword>
<dbReference type="AlphaFoldDB" id="A0A938YMN2"/>
<dbReference type="GO" id="GO:0043190">
    <property type="term" value="C:ATP-binding cassette (ABC) transporter complex"/>
    <property type="evidence" value="ECO:0007669"/>
    <property type="project" value="InterPro"/>
</dbReference>
<feature type="transmembrane region" description="Helical" evidence="6">
    <location>
        <begin position="12"/>
        <end position="36"/>
    </location>
</feature>
<keyword evidence="6" id="KW-1003">Cell membrane</keyword>
<keyword evidence="6" id="KW-0813">Transport</keyword>
<dbReference type="PANTHER" id="PTHR43027">
    <property type="entry name" value="DOXORUBICIN RESISTANCE ABC TRANSPORTER PERMEASE PROTEIN DRRC-RELATED"/>
    <property type="match status" value="1"/>
</dbReference>
<evidence type="ECO:0000313" key="9">
    <source>
        <dbReference type="Proteomes" id="UP000663801"/>
    </source>
</evidence>
<evidence type="ECO:0000256" key="3">
    <source>
        <dbReference type="ARBA" id="ARBA00022989"/>
    </source>
</evidence>
<feature type="transmembrane region" description="Helical" evidence="6">
    <location>
        <begin position="154"/>
        <end position="174"/>
    </location>
</feature>
<sequence length="344" mass="36019">MVKGFFRDRLSLFFSIVFPLFFIIVFGAVFTGGGAARVTVLEVGNVAVVDALPASARTGLDEAVEIRGAASIDDALTAVRRGDAGAAMEQRGQELVLYFSSADPVTAATVQGIFAGFVDQVNIVTSGIPPTYTLTSRQVEDDALQPIQFVAPGMIAYGVAVGATFGAAMMLITWREKRVLRRLRLAPIRTSTVVAARVVVSLTVALVQLAIYVGVSVLPFLGLRLSGAWYMAVPLVLAGTLAFLSIGLLVGAVAKTSEGGAGLVNLITLPMAFLSGAFLPIDTAPGWLTVLSKALPMGYLVEGMKDVMVRGEGPTAALLPIAILLGFAAVLTALATRVFRWDAA</sequence>
<feature type="transmembrane region" description="Helical" evidence="6">
    <location>
        <begin position="194"/>
        <end position="215"/>
    </location>
</feature>